<comment type="similarity">
    <text evidence="2">Belongs to the SLC41A transporter family.</text>
</comment>
<evidence type="ECO:0000256" key="3">
    <source>
        <dbReference type="ARBA" id="ARBA00022448"/>
    </source>
</evidence>
<keyword evidence="7 8" id="KW-0472">Membrane</keyword>
<dbReference type="InterPro" id="IPR006667">
    <property type="entry name" value="SLC41_membr_dom"/>
</dbReference>
<dbReference type="GO" id="GO:0016020">
    <property type="term" value="C:membrane"/>
    <property type="evidence" value="ECO:0007669"/>
    <property type="project" value="UniProtKB-SubCell"/>
</dbReference>
<evidence type="ECO:0000256" key="8">
    <source>
        <dbReference type="SAM" id="Phobius"/>
    </source>
</evidence>
<organism evidence="10">
    <name type="scientific">marine metagenome</name>
    <dbReference type="NCBI Taxonomy" id="408172"/>
    <lineage>
        <taxon>unclassified sequences</taxon>
        <taxon>metagenomes</taxon>
        <taxon>ecological metagenomes</taxon>
    </lineage>
</organism>
<evidence type="ECO:0000259" key="9">
    <source>
        <dbReference type="Pfam" id="PF01769"/>
    </source>
</evidence>
<dbReference type="SUPFAM" id="SSF161093">
    <property type="entry name" value="MgtE membrane domain-like"/>
    <property type="match status" value="1"/>
</dbReference>
<evidence type="ECO:0000256" key="6">
    <source>
        <dbReference type="ARBA" id="ARBA00022989"/>
    </source>
</evidence>
<dbReference type="EMBL" id="UINC01074729">
    <property type="protein sequence ID" value="SVC12212.1"/>
    <property type="molecule type" value="Genomic_DNA"/>
</dbReference>
<dbReference type="Gene3D" id="1.10.357.20">
    <property type="entry name" value="SLC41 divalent cation transporters, integral membrane domain"/>
    <property type="match status" value="1"/>
</dbReference>
<dbReference type="GO" id="GO:0015095">
    <property type="term" value="F:magnesium ion transmembrane transporter activity"/>
    <property type="evidence" value="ECO:0007669"/>
    <property type="project" value="InterPro"/>
</dbReference>
<dbReference type="SUPFAM" id="SSF54631">
    <property type="entry name" value="CBS-domain pair"/>
    <property type="match status" value="1"/>
</dbReference>
<dbReference type="InterPro" id="IPR036739">
    <property type="entry name" value="SLC41_membr_dom_sf"/>
</dbReference>
<evidence type="ECO:0000313" key="10">
    <source>
        <dbReference type="EMBL" id="SVC12212.1"/>
    </source>
</evidence>
<evidence type="ECO:0000256" key="7">
    <source>
        <dbReference type="ARBA" id="ARBA00023136"/>
    </source>
</evidence>
<keyword evidence="6 8" id="KW-1133">Transmembrane helix</keyword>
<accession>A0A382JLJ9</accession>
<keyword evidence="5" id="KW-0460">Magnesium</keyword>
<dbReference type="Pfam" id="PF01769">
    <property type="entry name" value="MgtE"/>
    <property type="match status" value="1"/>
</dbReference>
<evidence type="ECO:0000256" key="5">
    <source>
        <dbReference type="ARBA" id="ARBA00022842"/>
    </source>
</evidence>
<evidence type="ECO:0000256" key="1">
    <source>
        <dbReference type="ARBA" id="ARBA00004141"/>
    </source>
</evidence>
<dbReference type="InterPro" id="IPR046342">
    <property type="entry name" value="CBS_dom_sf"/>
</dbReference>
<comment type="subcellular location">
    <subcellularLocation>
        <location evidence="1">Membrane</location>
        <topology evidence="1">Multi-pass membrane protein</topology>
    </subcellularLocation>
</comment>
<keyword evidence="4 8" id="KW-0812">Transmembrane</keyword>
<dbReference type="PANTHER" id="PTHR43773:SF1">
    <property type="entry name" value="MAGNESIUM TRANSPORTER MGTE"/>
    <property type="match status" value="1"/>
</dbReference>
<feature type="transmembrane region" description="Helical" evidence="8">
    <location>
        <begin position="100"/>
        <end position="121"/>
    </location>
</feature>
<feature type="transmembrane region" description="Helical" evidence="8">
    <location>
        <begin position="142"/>
        <end position="163"/>
    </location>
</feature>
<feature type="transmembrane region" description="Helical" evidence="8">
    <location>
        <begin position="68"/>
        <end position="88"/>
    </location>
</feature>
<dbReference type="InterPro" id="IPR006669">
    <property type="entry name" value="MgtE_transporter"/>
</dbReference>
<evidence type="ECO:0000256" key="2">
    <source>
        <dbReference type="ARBA" id="ARBA00009749"/>
    </source>
</evidence>
<name>A0A382JLJ9_9ZZZZ</name>
<keyword evidence="3" id="KW-0813">Transport</keyword>
<dbReference type="AlphaFoldDB" id="A0A382JLJ9"/>
<protein>
    <recommendedName>
        <fullName evidence="9">SLC41A/MgtE integral membrane domain-containing protein</fullName>
    </recommendedName>
</protein>
<reference evidence="10" key="1">
    <citation type="submission" date="2018-05" db="EMBL/GenBank/DDBJ databases">
        <authorList>
            <person name="Lanie J.A."/>
            <person name="Ng W.-L."/>
            <person name="Kazmierczak K.M."/>
            <person name="Andrzejewski T.M."/>
            <person name="Davidsen T.M."/>
            <person name="Wayne K.J."/>
            <person name="Tettelin H."/>
            <person name="Glass J.I."/>
            <person name="Rusch D."/>
            <person name="Podicherti R."/>
            <person name="Tsui H.-C.T."/>
            <person name="Winkler M.E."/>
        </authorList>
    </citation>
    <scope>NUCLEOTIDE SEQUENCE</scope>
</reference>
<proteinExistence type="inferred from homology"/>
<dbReference type="Gene3D" id="3.10.580.10">
    <property type="entry name" value="CBS-domain"/>
    <property type="match status" value="1"/>
</dbReference>
<evidence type="ECO:0000256" key="4">
    <source>
        <dbReference type="ARBA" id="ARBA00022692"/>
    </source>
</evidence>
<feature type="non-terminal residue" evidence="10">
    <location>
        <position position="1"/>
    </location>
</feature>
<gene>
    <name evidence="10" type="ORF">METZ01_LOCUS265066</name>
</gene>
<feature type="domain" description="SLC41A/MgtE integral membrane" evidence="9">
    <location>
        <begin position="102"/>
        <end position="225"/>
    </location>
</feature>
<feature type="transmembrane region" description="Helical" evidence="8">
    <location>
        <begin position="175"/>
        <end position="195"/>
    </location>
</feature>
<sequence length="236" mass="25468">EVLRLAKEYDLVVVPVIDKHLRLIGRITIDDLVDVMEEEHHEDIGHFAGTGDEEVSETSVIKTSRDRLPWLLIGLIGGFASALLMSTYENSLINLPEVAFFIPLVAALGGSIGIQSSSIVVRGLATGAIQTTDLIVRLSKELRVGFLNGMVCSIVLVGMTWYLSQNLSMALTSGTALLLVVCFAALVGSTIPILMKRMNIDPALATGPFITTANDIIGIAIYLGITFNFDMLSLIH</sequence>
<dbReference type="PANTHER" id="PTHR43773">
    <property type="entry name" value="MAGNESIUM TRANSPORTER MGTE"/>
    <property type="match status" value="1"/>
</dbReference>